<evidence type="ECO:0000256" key="2">
    <source>
        <dbReference type="ARBA" id="ARBA00023043"/>
    </source>
</evidence>
<dbReference type="InterPro" id="IPR050776">
    <property type="entry name" value="Ank_Repeat/CDKN_Inhibitor"/>
</dbReference>
<dbReference type="PROSITE" id="PS50297">
    <property type="entry name" value="ANK_REP_REGION"/>
    <property type="match status" value="1"/>
</dbReference>
<evidence type="ECO:0000256" key="3">
    <source>
        <dbReference type="PROSITE-ProRule" id="PRU00023"/>
    </source>
</evidence>
<dbReference type="PROSITE" id="PS50088">
    <property type="entry name" value="ANK_REPEAT"/>
    <property type="match status" value="1"/>
</dbReference>
<proteinExistence type="predicted"/>
<organism evidence="4 5">
    <name type="scientific">Aphanomyces astaci</name>
    <name type="common">Crayfish plague agent</name>
    <dbReference type="NCBI Taxonomy" id="112090"/>
    <lineage>
        <taxon>Eukaryota</taxon>
        <taxon>Sar</taxon>
        <taxon>Stramenopiles</taxon>
        <taxon>Oomycota</taxon>
        <taxon>Saprolegniomycetes</taxon>
        <taxon>Saprolegniales</taxon>
        <taxon>Verrucalvaceae</taxon>
        <taxon>Aphanomyces</taxon>
    </lineage>
</organism>
<keyword evidence="1" id="KW-0677">Repeat</keyword>
<evidence type="ECO:0000313" key="5">
    <source>
        <dbReference type="Proteomes" id="UP000469452"/>
    </source>
</evidence>
<comment type="caution">
    <text evidence="4">The sequence shown here is derived from an EMBL/GenBank/DDBJ whole genome shotgun (WGS) entry which is preliminary data.</text>
</comment>
<dbReference type="Proteomes" id="UP000469452">
    <property type="component" value="Unassembled WGS sequence"/>
</dbReference>
<evidence type="ECO:0000313" key="4">
    <source>
        <dbReference type="EMBL" id="KAF0774894.1"/>
    </source>
</evidence>
<gene>
    <name evidence="4" type="ORF">AaE_001406</name>
</gene>
<dbReference type="EMBL" id="VJMI01002940">
    <property type="protein sequence ID" value="KAF0774894.1"/>
    <property type="molecule type" value="Genomic_DNA"/>
</dbReference>
<name>A0A6A5B1Y8_APHAT</name>
<protein>
    <submittedName>
        <fullName evidence="4">Uncharacterized protein</fullName>
    </submittedName>
</protein>
<dbReference type="SMART" id="SM00248">
    <property type="entry name" value="ANK"/>
    <property type="match status" value="2"/>
</dbReference>
<evidence type="ECO:0000256" key="1">
    <source>
        <dbReference type="ARBA" id="ARBA00022737"/>
    </source>
</evidence>
<dbReference type="AlphaFoldDB" id="A0A6A5B1Y8"/>
<dbReference type="PANTHER" id="PTHR24201">
    <property type="entry name" value="ANK_REP_REGION DOMAIN-CONTAINING PROTEIN"/>
    <property type="match status" value="1"/>
</dbReference>
<dbReference type="PANTHER" id="PTHR24201:SF15">
    <property type="entry name" value="ANKYRIN REPEAT DOMAIN-CONTAINING PROTEIN 66"/>
    <property type="match status" value="1"/>
</dbReference>
<sequence length="209" mass="22591">MLQVSSLRKFKVDLNAADERGDTALHWAAHSGHQKLVNHLVNLGADTLLQNSDWETPAQLAAANGYEGCVAIFSRASKKKPQFVASPTAGPVTSYVSMESHSEPADSTKTCGNDLSSEFGAAAMPDVEASQWVYDEFGGCYDTATGTYWSPDGLGGYYDASQQVAYADNSIEFSYDNGESYGDTNNYDYGAAENDWARAAENAKPWSDH</sequence>
<accession>A0A6A5B1Y8</accession>
<dbReference type="Pfam" id="PF12796">
    <property type="entry name" value="Ank_2"/>
    <property type="match status" value="1"/>
</dbReference>
<dbReference type="Gene3D" id="1.25.40.20">
    <property type="entry name" value="Ankyrin repeat-containing domain"/>
    <property type="match status" value="1"/>
</dbReference>
<feature type="repeat" description="ANK" evidence="3">
    <location>
        <begin position="20"/>
        <end position="52"/>
    </location>
</feature>
<keyword evidence="2 3" id="KW-0040">ANK repeat</keyword>
<reference evidence="4 5" key="1">
    <citation type="submission" date="2019-06" db="EMBL/GenBank/DDBJ databases">
        <title>Genomics analysis of Aphanomyces spp. identifies a new class of oomycete effector associated with host adaptation.</title>
        <authorList>
            <person name="Gaulin E."/>
        </authorList>
    </citation>
    <scope>NUCLEOTIDE SEQUENCE [LARGE SCALE GENOMIC DNA]</scope>
    <source>
        <strain evidence="4 5">E</strain>
    </source>
</reference>
<dbReference type="InterPro" id="IPR002110">
    <property type="entry name" value="Ankyrin_rpt"/>
</dbReference>
<dbReference type="InterPro" id="IPR036770">
    <property type="entry name" value="Ankyrin_rpt-contain_sf"/>
</dbReference>
<dbReference type="SUPFAM" id="SSF48403">
    <property type="entry name" value="Ankyrin repeat"/>
    <property type="match status" value="1"/>
</dbReference>